<proteinExistence type="predicted"/>
<evidence type="ECO:0000313" key="1">
    <source>
        <dbReference type="EMBL" id="KKP46386.1"/>
    </source>
</evidence>
<dbReference type="EMBL" id="LBOZ01000011">
    <property type="protein sequence ID" value="KKP46386.1"/>
    <property type="molecule type" value="Genomic_DNA"/>
</dbReference>
<accession>A0A0G0A582</accession>
<evidence type="ECO:0000313" key="2">
    <source>
        <dbReference type="Proteomes" id="UP000033995"/>
    </source>
</evidence>
<reference evidence="1 2" key="1">
    <citation type="journal article" date="2015" name="Nature">
        <title>rRNA introns, odd ribosomes, and small enigmatic genomes across a large radiation of phyla.</title>
        <authorList>
            <person name="Brown C.T."/>
            <person name="Hug L.A."/>
            <person name="Thomas B.C."/>
            <person name="Sharon I."/>
            <person name="Castelle C.J."/>
            <person name="Singh A."/>
            <person name="Wilkins M.J."/>
            <person name="Williams K.H."/>
            <person name="Banfield J.F."/>
        </authorList>
    </citation>
    <scope>NUCLEOTIDE SEQUENCE [LARGE SCALE GENOMIC DNA]</scope>
</reference>
<organism evidence="1 2">
    <name type="scientific">Candidatus Woesebacteria bacterium GW2011_GWA2_33_28</name>
    <dbReference type="NCBI Taxonomy" id="1618561"/>
    <lineage>
        <taxon>Bacteria</taxon>
        <taxon>Candidatus Woeseibacteriota</taxon>
    </lineage>
</organism>
<gene>
    <name evidence="1" type="ORF">UR38_C0011G0036</name>
</gene>
<comment type="caution">
    <text evidence="1">The sequence shown here is derived from an EMBL/GenBank/DDBJ whole genome shotgun (WGS) entry which is preliminary data.</text>
</comment>
<protein>
    <submittedName>
        <fullName evidence="1">Uncharacterized protein</fullName>
    </submittedName>
</protein>
<dbReference type="Proteomes" id="UP000033995">
    <property type="component" value="Unassembled WGS sequence"/>
</dbReference>
<name>A0A0G0A582_9BACT</name>
<dbReference type="AlphaFoldDB" id="A0A0G0A582"/>
<sequence length="853" mass="88742">MAYLDDFLTQFSTSGATSYALTLPDHVANDIIVVAANADGGVTLSVGTSGWAQIGVTQISASASSSGVWWKRAAGSSETCTITMGTADAINVSMFIIKDVNTTTAIDVTNDLSTSSSAVFTTASTFTSASVTTTTADCLILYYLGIEPPSTTPISALTVPGPTHFIDSSDAGGTTATTMTGSACAWYIQRTAGATPTPTWDLSASSITHRFVIAFRNISGGVVPPYIDDVDSLGQKLSTCSWYLSATTLNNENYPTALTYANIGPNGAGQATTYDAPAVVVDTGFNPYSSSINSTPVSTTTNAIGYQRNFPTTAIDMTTGWVVGGFMASTSKMALYNQGNIKKGGTYLVIGQGTNYRSYRVMARDNQDGNGTGFSIISVQPNQTQTQYGYSATAPTITAIDKMLILHKGQNATGAFRYMDWHFIKKITVAGGTSASPVNTQGLYEVGKYCRIPLIAKSGASGLLAYIPIQIGGGDGVNFQIDAGALQFPRIYSLADREINYHGQNNAIGISYAGKSGDTIKHTNSVVTSPSPYYWEINSAAISAATWDFTGLSIVGANVTLRNVMTFDSMNFTSCPTLNFSGCTVTNANIKNVPAGNDTLTTNGSTVINSSAINVTGVTSGNRWCSVSSPIIFSNNTFTGSASTGHAIRITTAGTYDFSGNIFTGFGSNGTNSAAIFNDSGGSVTLNITNAGSTPTYRNGTSATTTVNNAVSLKISVVDSSNSPVTAAQTAIYKSNDNSQLMNSDTETVTAGSFVIDVKYKIITVGTTDFTVIGATSNTVGIIFTATGAGSGTGTATNGIATGSFNYTADTDIYIRVRKSSDGEVKYYPASTTGTITSSGFSATITLIEDTTA</sequence>